<reference evidence="1" key="1">
    <citation type="submission" date="2022-07" db="EMBL/GenBank/DDBJ databases">
        <title>Phylogenomic reconstructions and comparative analyses of Kickxellomycotina fungi.</title>
        <authorList>
            <person name="Reynolds N.K."/>
            <person name="Stajich J.E."/>
            <person name="Barry K."/>
            <person name="Grigoriev I.V."/>
            <person name="Crous P."/>
            <person name="Smith M.E."/>
        </authorList>
    </citation>
    <scope>NUCLEOTIDE SEQUENCE</scope>
    <source>
        <strain evidence="1">NRRL 5244</strain>
    </source>
</reference>
<accession>A0ACC1JFH9</accession>
<evidence type="ECO:0000313" key="1">
    <source>
        <dbReference type="EMBL" id="KAJ1949921.1"/>
    </source>
</evidence>
<gene>
    <name evidence="1" type="ORF">FBU59_000930</name>
</gene>
<name>A0ACC1JFH9_9FUNG</name>
<sequence>MSASEDTATTFATEMGYLEPRASTKEWIKDTLPTRTDVVEYAKTTFPVLTWFYRYNWQWLIGDLIAGLTVSVVVIPQSMAYAKLAQLPPYFGLYSSFLGVIIYCATGTSKDITIGPVAVMSTLMGEVLNDVLPELPQYQDTPWVVASALSVVLGCIVAGIGFARLGFIVDFIPLPAIAAFMTGSALSIAMGQVPSLMGNNKAPEYNTREATYLVFGNFFKNIKYCDVNAALGLTALALLYFIRWGSGYCSRRWPKYQRTFFFSDTLRTAFVILLYTFVSFLVNHSRHGSPRFSILGDIPRGFKHVGVPHIRSDILSATAGRIPSAVIVLVIEHVSIAKSFGRVNNYTINPNQELIAIGISNIFGPFFGAYPVTGSFSRTAVNSKAG</sequence>
<dbReference type="EMBL" id="JANBPW010000329">
    <property type="protein sequence ID" value="KAJ1949921.1"/>
    <property type="molecule type" value="Genomic_DNA"/>
</dbReference>
<organism evidence="1 2">
    <name type="scientific">Linderina macrospora</name>
    <dbReference type="NCBI Taxonomy" id="4868"/>
    <lineage>
        <taxon>Eukaryota</taxon>
        <taxon>Fungi</taxon>
        <taxon>Fungi incertae sedis</taxon>
        <taxon>Zoopagomycota</taxon>
        <taxon>Kickxellomycotina</taxon>
        <taxon>Kickxellomycetes</taxon>
        <taxon>Kickxellales</taxon>
        <taxon>Kickxellaceae</taxon>
        <taxon>Linderina</taxon>
    </lineage>
</organism>
<comment type="caution">
    <text evidence="1">The sequence shown here is derived from an EMBL/GenBank/DDBJ whole genome shotgun (WGS) entry which is preliminary data.</text>
</comment>
<protein>
    <submittedName>
        <fullName evidence="1">Uncharacterized protein</fullName>
    </submittedName>
</protein>
<evidence type="ECO:0000313" key="2">
    <source>
        <dbReference type="Proteomes" id="UP001150603"/>
    </source>
</evidence>
<proteinExistence type="predicted"/>
<keyword evidence="2" id="KW-1185">Reference proteome</keyword>
<dbReference type="Proteomes" id="UP001150603">
    <property type="component" value="Unassembled WGS sequence"/>
</dbReference>
<feature type="non-terminal residue" evidence="1">
    <location>
        <position position="386"/>
    </location>
</feature>